<dbReference type="Proteomes" id="UP000027442">
    <property type="component" value="Unassembled WGS sequence"/>
</dbReference>
<comment type="caution">
    <text evidence="1">The sequence shown here is derived from an EMBL/GenBank/DDBJ whole genome shotgun (WGS) entry which is preliminary data.</text>
</comment>
<evidence type="ECO:0000313" key="1">
    <source>
        <dbReference type="EMBL" id="KDR52433.1"/>
    </source>
</evidence>
<dbReference type="HOGENOM" id="CLU_200508_1_0_10"/>
<gene>
    <name evidence="1" type="ORF">HMPREF1991_01520</name>
</gene>
<dbReference type="AlphaFoldDB" id="A0A069QHU8"/>
<accession>A0A069QHU8</accession>
<keyword evidence="2" id="KW-1185">Reference proteome</keyword>
<name>A0A069QHU8_HOYLO</name>
<evidence type="ECO:0000313" key="2">
    <source>
        <dbReference type="Proteomes" id="UP000027442"/>
    </source>
</evidence>
<sequence>MICLFEVEILREFGIKHSRYANCCVAQVGEIVIRLLALSCSKGMLSYPECAN</sequence>
<proteinExistence type="predicted"/>
<dbReference type="PATRIC" id="fig|1122985.7.peg.1581"/>
<dbReference type="EMBL" id="JNGW01000064">
    <property type="protein sequence ID" value="KDR52433.1"/>
    <property type="molecule type" value="Genomic_DNA"/>
</dbReference>
<protein>
    <submittedName>
        <fullName evidence="1">Uncharacterized protein</fullName>
    </submittedName>
</protein>
<organism evidence="1 2">
    <name type="scientific">Hoylesella loescheii DSM 19665 = JCM 12249 = ATCC 15930</name>
    <dbReference type="NCBI Taxonomy" id="1122985"/>
    <lineage>
        <taxon>Bacteria</taxon>
        <taxon>Pseudomonadati</taxon>
        <taxon>Bacteroidota</taxon>
        <taxon>Bacteroidia</taxon>
        <taxon>Bacteroidales</taxon>
        <taxon>Prevotellaceae</taxon>
        <taxon>Hoylesella</taxon>
    </lineage>
</organism>
<reference evidence="1 2" key="1">
    <citation type="submission" date="2013-08" db="EMBL/GenBank/DDBJ databases">
        <authorList>
            <person name="Weinstock G."/>
            <person name="Sodergren E."/>
            <person name="Wylie T."/>
            <person name="Fulton L."/>
            <person name="Fulton R."/>
            <person name="Fronick C."/>
            <person name="O'Laughlin M."/>
            <person name="Godfrey J."/>
            <person name="Miner T."/>
            <person name="Herter B."/>
            <person name="Appelbaum E."/>
            <person name="Cordes M."/>
            <person name="Lek S."/>
            <person name="Wollam A."/>
            <person name="Pepin K.H."/>
            <person name="Palsikar V.B."/>
            <person name="Mitreva M."/>
            <person name="Wilson R.K."/>
        </authorList>
    </citation>
    <scope>NUCLEOTIDE SEQUENCE [LARGE SCALE GENOMIC DNA]</scope>
    <source>
        <strain evidence="1 2">ATCC 15930</strain>
    </source>
</reference>